<dbReference type="GeneID" id="68901895"/>
<accession>Z9JNX2</accession>
<feature type="region of interest" description="Disordered" evidence="1">
    <location>
        <begin position="61"/>
        <end position="82"/>
    </location>
</feature>
<name>Z9JNX2_9GAMM</name>
<dbReference type="Proteomes" id="UP001430701">
    <property type="component" value="Unassembled WGS sequence"/>
</dbReference>
<keyword evidence="5" id="KW-1185">Reference proteome</keyword>
<reference evidence="2 4" key="1">
    <citation type="journal article" date="2014" name="Genome Announc.">
        <title>Draft Genome Sequence of Xylella fastidiosa Pear Leaf Scorch Strain in Taiwan.</title>
        <authorList>
            <person name="Su C.C."/>
            <person name="Deng W.L."/>
            <person name="Jan F.J."/>
            <person name="Chang C.J."/>
            <person name="Huang H."/>
            <person name="Chen J."/>
        </authorList>
    </citation>
    <scope>NUCLEOTIDE SEQUENCE [LARGE SCALE GENOMIC DNA]</scope>
    <source>
        <strain evidence="2 4">PLS229</strain>
    </source>
</reference>
<evidence type="ECO:0000313" key="3">
    <source>
        <dbReference type="EMBL" id="MCD8472702.1"/>
    </source>
</evidence>
<evidence type="ECO:0000313" key="5">
    <source>
        <dbReference type="Proteomes" id="UP001430701"/>
    </source>
</evidence>
<evidence type="ECO:0000256" key="1">
    <source>
        <dbReference type="SAM" id="MobiDB-lite"/>
    </source>
</evidence>
<dbReference type="EMBL" id="JAJPPU010000002">
    <property type="protein sequence ID" value="MCD8472702.1"/>
    <property type="molecule type" value="Genomic_DNA"/>
</dbReference>
<dbReference type="Proteomes" id="UP000020406">
    <property type="component" value="Unassembled WGS sequence"/>
</dbReference>
<protein>
    <submittedName>
        <fullName evidence="2">Uncharacterized protein</fullName>
    </submittedName>
</protein>
<evidence type="ECO:0000313" key="4">
    <source>
        <dbReference type="Proteomes" id="UP000020406"/>
    </source>
</evidence>
<dbReference type="AlphaFoldDB" id="Z9JNX2"/>
<reference evidence="3" key="2">
    <citation type="submission" date="2021-11" db="EMBL/GenBank/DDBJ databases">
        <title>Genome sequence of Xylella taiwanensis PLS432.</title>
        <authorList>
            <person name="Weng L.-W."/>
            <person name="Su C.-C."/>
            <person name="Tsai C.-W."/>
            <person name="Kuo C.-H."/>
        </authorList>
    </citation>
    <scope>NUCLEOTIDE SEQUENCE</scope>
    <source>
        <strain evidence="3">PLS432</strain>
    </source>
</reference>
<gene>
    <name evidence="2" type="ORF">AF72_00705</name>
    <name evidence="3" type="ORF">LPH55_04265</name>
</gene>
<organism evidence="2 4">
    <name type="scientific">Xylella taiwanensis</name>
    <dbReference type="NCBI Taxonomy" id="1444770"/>
    <lineage>
        <taxon>Bacteria</taxon>
        <taxon>Pseudomonadati</taxon>
        <taxon>Pseudomonadota</taxon>
        <taxon>Gammaproteobacteria</taxon>
        <taxon>Lysobacterales</taxon>
        <taxon>Lysobacteraceae</taxon>
        <taxon>Xylella</taxon>
    </lineage>
</organism>
<sequence length="106" mass="11193">MAIRTALRQMCRWAARDEGGFRLRASIGKYSSQALALPICTTNVIRGACGSANVGSGCGRSDNGAAPTTVGTYPEERPDGRVPRQRNHLFHASCCVLGVTAASRLA</sequence>
<proteinExistence type="predicted"/>
<evidence type="ECO:0000313" key="2">
    <source>
        <dbReference type="EMBL" id="EWS79452.1"/>
    </source>
</evidence>
<comment type="caution">
    <text evidence="2">The sequence shown here is derived from an EMBL/GenBank/DDBJ whole genome shotgun (WGS) entry which is preliminary data.</text>
</comment>
<dbReference type="EMBL" id="JDSQ01000001">
    <property type="protein sequence ID" value="EWS79452.1"/>
    <property type="molecule type" value="Genomic_DNA"/>
</dbReference>
<dbReference type="RefSeq" id="WP_038269774.1">
    <property type="nucleotide sequence ID" value="NZ_CP053627.1"/>
</dbReference>
<dbReference type="KEGG" id="xtw:AB672_11365"/>